<name>A0A0E9TDL4_ANGAN</name>
<proteinExistence type="predicted"/>
<reference evidence="1" key="2">
    <citation type="journal article" date="2015" name="Fish Shellfish Immunol.">
        <title>Early steps in the European eel (Anguilla anguilla)-Vibrio vulnificus interaction in the gills: Role of the RtxA13 toxin.</title>
        <authorList>
            <person name="Callol A."/>
            <person name="Pajuelo D."/>
            <person name="Ebbesson L."/>
            <person name="Teles M."/>
            <person name="MacKenzie S."/>
            <person name="Amaro C."/>
        </authorList>
    </citation>
    <scope>NUCLEOTIDE SEQUENCE</scope>
</reference>
<protein>
    <submittedName>
        <fullName evidence="1">Uncharacterized protein</fullName>
    </submittedName>
</protein>
<organism evidence="1">
    <name type="scientific">Anguilla anguilla</name>
    <name type="common">European freshwater eel</name>
    <name type="synonym">Muraena anguilla</name>
    <dbReference type="NCBI Taxonomy" id="7936"/>
    <lineage>
        <taxon>Eukaryota</taxon>
        <taxon>Metazoa</taxon>
        <taxon>Chordata</taxon>
        <taxon>Craniata</taxon>
        <taxon>Vertebrata</taxon>
        <taxon>Euteleostomi</taxon>
        <taxon>Actinopterygii</taxon>
        <taxon>Neopterygii</taxon>
        <taxon>Teleostei</taxon>
        <taxon>Anguilliformes</taxon>
        <taxon>Anguillidae</taxon>
        <taxon>Anguilla</taxon>
    </lineage>
</organism>
<sequence length="13" mass="1348">MVAVLTVTGATVW</sequence>
<accession>A0A0E9TDL4</accession>
<dbReference type="EMBL" id="GBXM01057769">
    <property type="protein sequence ID" value="JAH50808.1"/>
    <property type="molecule type" value="Transcribed_RNA"/>
</dbReference>
<reference evidence="1" key="1">
    <citation type="submission" date="2014-11" db="EMBL/GenBank/DDBJ databases">
        <authorList>
            <person name="Amaro Gonzalez C."/>
        </authorList>
    </citation>
    <scope>NUCLEOTIDE SEQUENCE</scope>
</reference>
<evidence type="ECO:0000313" key="1">
    <source>
        <dbReference type="EMBL" id="JAH50808.1"/>
    </source>
</evidence>